<keyword evidence="9 11" id="KW-0472">Membrane</keyword>
<keyword evidence="14" id="KW-1185">Reference proteome</keyword>
<feature type="region of interest" description="Disordered" evidence="10">
    <location>
        <begin position="820"/>
        <end position="844"/>
    </location>
</feature>
<feature type="transmembrane region" description="Helical" evidence="11">
    <location>
        <begin position="1477"/>
        <end position="1496"/>
    </location>
</feature>
<dbReference type="InterPro" id="IPR013525">
    <property type="entry name" value="ABC2_TM"/>
</dbReference>
<evidence type="ECO:0000256" key="11">
    <source>
        <dbReference type="SAM" id="Phobius"/>
    </source>
</evidence>
<organism evidence="13 14">
    <name type="scientific">Apatococcus lobatus</name>
    <dbReference type="NCBI Taxonomy" id="904363"/>
    <lineage>
        <taxon>Eukaryota</taxon>
        <taxon>Viridiplantae</taxon>
        <taxon>Chlorophyta</taxon>
        <taxon>core chlorophytes</taxon>
        <taxon>Trebouxiophyceae</taxon>
        <taxon>Chlorellales</taxon>
        <taxon>Chlorellaceae</taxon>
        <taxon>Apatococcus</taxon>
    </lineage>
</organism>
<feature type="transmembrane region" description="Helical" evidence="11">
    <location>
        <begin position="1416"/>
        <end position="1434"/>
    </location>
</feature>
<dbReference type="SUPFAM" id="SSF52540">
    <property type="entry name" value="P-loop containing nucleoside triphosphate hydrolases"/>
    <property type="match status" value="2"/>
</dbReference>
<feature type="transmembrane region" description="Helical" evidence="11">
    <location>
        <begin position="778"/>
        <end position="805"/>
    </location>
</feature>
<evidence type="ECO:0000256" key="10">
    <source>
        <dbReference type="SAM" id="MobiDB-lite"/>
    </source>
</evidence>
<comment type="similarity">
    <text evidence="2">Belongs to the ABC transporter superfamily. ABCG family. PDR (TC 3.A.1.205) subfamily.</text>
</comment>
<feature type="transmembrane region" description="Helical" evidence="11">
    <location>
        <begin position="1583"/>
        <end position="1601"/>
    </location>
</feature>
<feature type="transmembrane region" description="Helical" evidence="11">
    <location>
        <begin position="656"/>
        <end position="678"/>
    </location>
</feature>
<proteinExistence type="inferred from homology"/>
<dbReference type="InterPro" id="IPR013581">
    <property type="entry name" value="PDR_assoc"/>
</dbReference>
<reference evidence="13 14" key="1">
    <citation type="journal article" date="2024" name="Nat. Commun.">
        <title>Phylogenomics reveals the evolutionary origins of lichenization in chlorophyte algae.</title>
        <authorList>
            <person name="Puginier C."/>
            <person name="Libourel C."/>
            <person name="Otte J."/>
            <person name="Skaloud P."/>
            <person name="Haon M."/>
            <person name="Grisel S."/>
            <person name="Petersen M."/>
            <person name="Berrin J.G."/>
            <person name="Delaux P.M."/>
            <person name="Dal Grande F."/>
            <person name="Keller J."/>
        </authorList>
    </citation>
    <scope>NUCLEOTIDE SEQUENCE [LARGE SCALE GENOMIC DNA]</scope>
    <source>
        <strain evidence="13 14">SAG 2145</strain>
    </source>
</reference>
<evidence type="ECO:0000313" key="14">
    <source>
        <dbReference type="Proteomes" id="UP001438707"/>
    </source>
</evidence>
<evidence type="ECO:0000256" key="5">
    <source>
        <dbReference type="ARBA" id="ARBA00022737"/>
    </source>
</evidence>
<sequence>MERPSRDDPPPTAAEGQPEVNEHEDVWLEQIKTERARRGLPSHRAVVLEGSFKAGEIPKFVEVDLQRPTNSQRRLILDAALQTKDMDNARLLWKIRQRLDRVGITLPQIEVRFEQLCIDAEATAAGKQLPNILGYFLDPVESLMRHLRLLPQQKSRHSILNGVNGCLRSGRLALLLGPPGSGKSTFLKALAGRLNSSSLRVTGDVTYNGYRLNEFVVRRTCSYVDQYDNHTPELTVRETLDFAARCQTAGLDEIRELRERERELGIVPDVDIDAFMKASNLQNKKQHIMTDYILRLLGLEVCAETRVGNAMVRGISGGQKKRLTTGEMVIGPKRTLFMDEISTGLDASTTQQIVQCISNLVHLRDCTVLISLLQPPPETFNLFDDIFVLAAGRMVFQGPREEVVPFFESQHFKLPPRKGVADFLQEIVSLNDQEQYWSHPQKAWKYVTPDELANAFEESPPGQQNAEAMASPTERTQEGKDALVHKRYALTGGQAIKACMRRELTLMKRNGFVFAFRFLQLITLSFMAATIFVKTRMHKDNVDQGRIYINAIYFFTFVFIVNGYTESSITVQFLPVFYKLRDDLFYPVYAYLLPILILRLPYSVAICVLFNAIVYFSIGLSLSAGRFFLFLLTSLLMQQISMNAFRTCATIGRSPVTAAAVSFFFIICLILFNGFIIARGDLPLWWMRASCLNPARAGEYMDLNCNAIQLACDLPRWWIWGFWLNPASWGLRSLSIIECLSPEWSTPFQGVPGFPAMGDNETVGEAVLEATGLRYPFFWVWIDFGALAAFWIVLNLATYFCLLLLGEPIGKKAVVTEQVGKPETTSQAGPHSSDSHNETAVSMAPSKPLDSHAIAIPSAQNGLDGLAPGSAAPGSTASSHSQGVVRFESEKGMGVSGVEADSMELRKVKQPSQRRPGASHMTLPFEPMVLTFQNIRYIVPNQAGPSAKQPAQQPGQAAAGLADLDSHFPQSSSHAPPAYPEPEPDQPVYGRADQSSSHGRIMESDCEGQDGEDALGAEFAALRAKESRRRSLSNRQQSRRDLSRSPSQLLPDGLPTPIQEQERPVSSKSWRQADVTPEESIPVSKKAPSARASQRSLGAHSLKRRAQPTGEGPSEKELELLKGITGAFRPGVLTALMGASGAGKTTLMDVLACRKTSGRIIGDVRVNGHAQEPHTFARVSGYVEQTDTHSPQTTVVEALWFSARLRQPSSVSNKTLKDSISEIMGLVELNSISGALVGLPGQSGLSVEQRKRLSIAVELVANPAVIMMDEPTSGLDARAAAIVIRAVRRIAETGRTMAATVHQPAIDIFEVFDELLLLKRGGETIYAGSLGPESCDLVAYFESIPGVPSIQPGYNPATWMLDISTVSAEARLEKSLAWYWQNSQHARDTEQLVEKLSQPKQESSPLQFSTRYHQPYWRQYLIILLKYFVCYWRYPQYNSIRIITTTLAAVLFGSTFWQKGLQRQSPQGVDRTVALQYVAVIMLGFNNAFTILPVLAVERGVFYRERAAGYYASLAYGLAQGDVEIPFLLLQSTLYSVIFYFMVHLEYSAAKFFWFLLFMTLTLTWYTYMGVACLALSPSVPLAAVASTTVFASWTLFAGFVAPMPNIPGWWIWFYWLSPTAYSIYGLVGAQLGDVDNEYLLDFTGRRVSVSQYLLDSYGLHHYFIGYAVLVLCAFIVFFRCVALLALSRLNYQKR</sequence>
<dbReference type="Proteomes" id="UP001438707">
    <property type="component" value="Unassembled WGS sequence"/>
</dbReference>
<dbReference type="Pfam" id="PF01061">
    <property type="entry name" value="ABC2_membrane"/>
    <property type="match status" value="2"/>
</dbReference>
<evidence type="ECO:0000256" key="2">
    <source>
        <dbReference type="ARBA" id="ARBA00006012"/>
    </source>
</evidence>
<dbReference type="InterPro" id="IPR003439">
    <property type="entry name" value="ABC_transporter-like_ATP-bd"/>
</dbReference>
<feature type="region of interest" description="Disordered" evidence="10">
    <location>
        <begin position="1024"/>
        <end position="1116"/>
    </location>
</feature>
<feature type="compositionally biased region" description="Polar residues" evidence="10">
    <location>
        <begin position="823"/>
        <end position="832"/>
    </location>
</feature>
<dbReference type="EMBL" id="JALJOS010000026">
    <property type="protein sequence ID" value="KAK9825020.1"/>
    <property type="molecule type" value="Genomic_DNA"/>
</dbReference>
<evidence type="ECO:0000256" key="6">
    <source>
        <dbReference type="ARBA" id="ARBA00022741"/>
    </source>
</evidence>
<dbReference type="GO" id="GO:0005524">
    <property type="term" value="F:ATP binding"/>
    <property type="evidence" value="ECO:0007669"/>
    <property type="project" value="UniProtKB-KW"/>
</dbReference>
<keyword evidence="7" id="KW-0067">ATP-binding</keyword>
<dbReference type="GO" id="GO:0071944">
    <property type="term" value="C:cell periphery"/>
    <property type="evidence" value="ECO:0007669"/>
    <property type="project" value="UniProtKB-ARBA"/>
</dbReference>
<protein>
    <recommendedName>
        <fullName evidence="12">ABC transporter domain-containing protein</fullName>
    </recommendedName>
</protein>
<dbReference type="SMART" id="SM00382">
    <property type="entry name" value="AAA"/>
    <property type="match status" value="2"/>
</dbReference>
<keyword evidence="5" id="KW-0677">Repeat</keyword>
<dbReference type="FunFam" id="3.40.50.300:FF:000179">
    <property type="entry name" value="ABC transporter G family member 34"/>
    <property type="match status" value="1"/>
</dbReference>
<feature type="transmembrane region" description="Helical" evidence="11">
    <location>
        <begin position="1664"/>
        <end position="1687"/>
    </location>
</feature>
<dbReference type="PANTHER" id="PTHR19241">
    <property type="entry name" value="ATP-BINDING CASSETTE TRANSPORTER"/>
    <property type="match status" value="1"/>
</dbReference>
<keyword evidence="6" id="KW-0547">Nucleotide-binding</keyword>
<comment type="subcellular location">
    <subcellularLocation>
        <location evidence="1">Membrane</location>
        <topology evidence="1">Multi-pass membrane protein</topology>
    </subcellularLocation>
</comment>
<feature type="transmembrane region" description="Helical" evidence="11">
    <location>
        <begin position="584"/>
        <end position="602"/>
    </location>
</feature>
<feature type="region of interest" description="Disordered" evidence="10">
    <location>
        <begin position="966"/>
        <end position="1011"/>
    </location>
</feature>
<feature type="transmembrane region" description="Helical" evidence="11">
    <location>
        <begin position="1552"/>
        <end position="1577"/>
    </location>
</feature>
<feature type="domain" description="ABC transporter" evidence="12">
    <location>
        <begin position="1097"/>
        <end position="1346"/>
    </location>
</feature>
<dbReference type="GO" id="GO:0016887">
    <property type="term" value="F:ATP hydrolysis activity"/>
    <property type="evidence" value="ECO:0007669"/>
    <property type="project" value="InterPro"/>
</dbReference>
<evidence type="ECO:0000256" key="1">
    <source>
        <dbReference type="ARBA" id="ARBA00004141"/>
    </source>
</evidence>
<keyword evidence="4 11" id="KW-0812">Transmembrane</keyword>
<feature type="transmembrane region" description="Helical" evidence="11">
    <location>
        <begin position="1613"/>
        <end position="1633"/>
    </location>
</feature>
<evidence type="ECO:0000259" key="12">
    <source>
        <dbReference type="PROSITE" id="PS50893"/>
    </source>
</evidence>
<feature type="compositionally biased region" description="Low complexity" evidence="10">
    <location>
        <begin position="865"/>
        <end position="879"/>
    </location>
</feature>
<dbReference type="Pfam" id="PF00005">
    <property type="entry name" value="ABC_tran"/>
    <property type="match status" value="2"/>
</dbReference>
<dbReference type="FunFam" id="3.40.50.300:FF:000059">
    <property type="entry name" value="ABC transporter G family member 40"/>
    <property type="match status" value="1"/>
</dbReference>
<name>A0AAW1QUQ4_9CHLO</name>
<dbReference type="InterPro" id="IPR027417">
    <property type="entry name" value="P-loop_NTPase"/>
</dbReference>
<accession>A0AAW1QUQ4</accession>
<feature type="transmembrane region" description="Helical" evidence="11">
    <location>
        <begin position="608"/>
        <end position="636"/>
    </location>
</feature>
<dbReference type="GO" id="GO:0016020">
    <property type="term" value="C:membrane"/>
    <property type="evidence" value="ECO:0007669"/>
    <property type="project" value="UniProtKB-SubCell"/>
</dbReference>
<feature type="region of interest" description="Disordered" evidence="10">
    <location>
        <begin position="865"/>
        <end position="922"/>
    </location>
</feature>
<keyword evidence="3" id="KW-0813">Transport</keyword>
<feature type="transmembrane region" description="Helical" evidence="11">
    <location>
        <begin position="1440"/>
        <end position="1457"/>
    </location>
</feature>
<feature type="domain" description="ABC transporter" evidence="12">
    <location>
        <begin position="144"/>
        <end position="416"/>
    </location>
</feature>
<evidence type="ECO:0000256" key="9">
    <source>
        <dbReference type="ARBA" id="ARBA00023136"/>
    </source>
</evidence>
<feature type="transmembrane region" description="Helical" evidence="11">
    <location>
        <begin position="511"/>
        <end position="533"/>
    </location>
</feature>
<comment type="caution">
    <text evidence="13">The sequence shown here is derived from an EMBL/GenBank/DDBJ whole genome shotgun (WGS) entry which is preliminary data.</text>
</comment>
<feature type="transmembrane region" description="Helical" evidence="11">
    <location>
        <begin position="545"/>
        <end position="564"/>
    </location>
</feature>
<keyword evidence="8 11" id="KW-1133">Transmembrane helix</keyword>
<feature type="region of interest" description="Disordered" evidence="10">
    <location>
        <begin position="1"/>
        <end position="24"/>
    </location>
</feature>
<dbReference type="GO" id="GO:0140359">
    <property type="term" value="F:ABC-type transporter activity"/>
    <property type="evidence" value="ECO:0007669"/>
    <property type="project" value="InterPro"/>
</dbReference>
<gene>
    <name evidence="13" type="ORF">WJX74_001109</name>
</gene>
<evidence type="ECO:0000256" key="3">
    <source>
        <dbReference type="ARBA" id="ARBA00022448"/>
    </source>
</evidence>
<dbReference type="PROSITE" id="PS50893">
    <property type="entry name" value="ABC_TRANSPORTER_2"/>
    <property type="match status" value="2"/>
</dbReference>
<evidence type="ECO:0000256" key="4">
    <source>
        <dbReference type="ARBA" id="ARBA00022692"/>
    </source>
</evidence>
<evidence type="ECO:0000256" key="8">
    <source>
        <dbReference type="ARBA" id="ARBA00022989"/>
    </source>
</evidence>
<dbReference type="Gene3D" id="3.40.50.300">
    <property type="entry name" value="P-loop containing nucleotide triphosphate hydrolases"/>
    <property type="match status" value="2"/>
</dbReference>
<dbReference type="Pfam" id="PF08370">
    <property type="entry name" value="PDR_assoc"/>
    <property type="match status" value="1"/>
</dbReference>
<evidence type="ECO:0000256" key="7">
    <source>
        <dbReference type="ARBA" id="ARBA00022840"/>
    </source>
</evidence>
<dbReference type="InterPro" id="IPR003593">
    <property type="entry name" value="AAA+_ATPase"/>
</dbReference>
<evidence type="ECO:0000313" key="13">
    <source>
        <dbReference type="EMBL" id="KAK9825020.1"/>
    </source>
</evidence>